<dbReference type="PANTHER" id="PTHR46268">
    <property type="entry name" value="STRESS RESPONSE PROTEIN NHAX"/>
    <property type="match status" value="1"/>
</dbReference>
<evidence type="ECO:0000256" key="1">
    <source>
        <dbReference type="ARBA" id="ARBA00008791"/>
    </source>
</evidence>
<gene>
    <name evidence="3" type="ORF">MBOU_35730</name>
</gene>
<dbReference type="PRINTS" id="PR01438">
    <property type="entry name" value="UNVRSLSTRESS"/>
</dbReference>
<dbReference type="Pfam" id="PF00582">
    <property type="entry name" value="Usp"/>
    <property type="match status" value="1"/>
</dbReference>
<name>A0A7I9YS62_MYCBU</name>
<keyword evidence="4" id="KW-1185">Reference proteome</keyword>
<accession>A0A7I9YS62</accession>
<dbReference type="SUPFAM" id="SSF52402">
    <property type="entry name" value="Adenine nucleotide alpha hydrolases-like"/>
    <property type="match status" value="2"/>
</dbReference>
<evidence type="ECO:0000313" key="3">
    <source>
        <dbReference type="EMBL" id="GFG91531.1"/>
    </source>
</evidence>
<proteinExistence type="inferred from homology"/>
<reference evidence="3 4" key="1">
    <citation type="journal article" date="2019" name="Emerg. Microbes Infect.">
        <title>Comprehensive subspecies identification of 175 nontuberculous mycobacteria species based on 7547 genomic profiles.</title>
        <authorList>
            <person name="Matsumoto Y."/>
            <person name="Kinjo T."/>
            <person name="Motooka D."/>
            <person name="Nabeya D."/>
            <person name="Jung N."/>
            <person name="Uechi K."/>
            <person name="Horii T."/>
            <person name="Iida T."/>
            <person name="Fujita J."/>
            <person name="Nakamura S."/>
        </authorList>
    </citation>
    <scope>NUCLEOTIDE SEQUENCE [LARGE SCALE GENOMIC DNA]</scope>
    <source>
        <strain evidence="3 4">JCM 30725</strain>
    </source>
</reference>
<dbReference type="AlphaFoldDB" id="A0A7I9YS62"/>
<comment type="similarity">
    <text evidence="1">Belongs to the universal stress protein A family.</text>
</comment>
<dbReference type="InterPro" id="IPR014729">
    <property type="entry name" value="Rossmann-like_a/b/a_fold"/>
</dbReference>
<organism evidence="3 4">
    <name type="scientific">Mycobacterium bourgelatii</name>
    <dbReference type="NCBI Taxonomy" id="1273442"/>
    <lineage>
        <taxon>Bacteria</taxon>
        <taxon>Bacillati</taxon>
        <taxon>Actinomycetota</taxon>
        <taxon>Actinomycetes</taxon>
        <taxon>Mycobacteriales</taxon>
        <taxon>Mycobacteriaceae</taxon>
        <taxon>Mycobacterium</taxon>
    </lineage>
</organism>
<dbReference type="EMBL" id="BLKZ01000001">
    <property type="protein sequence ID" value="GFG91531.1"/>
    <property type="molecule type" value="Genomic_DNA"/>
</dbReference>
<comment type="caution">
    <text evidence="3">The sequence shown here is derived from an EMBL/GenBank/DDBJ whole genome shotgun (WGS) entry which is preliminary data.</text>
</comment>
<dbReference type="Gene3D" id="3.40.50.620">
    <property type="entry name" value="HUPs"/>
    <property type="match status" value="2"/>
</dbReference>
<protein>
    <submittedName>
        <fullName evidence="3">Universal stress protein</fullName>
    </submittedName>
</protein>
<evidence type="ECO:0000259" key="2">
    <source>
        <dbReference type="Pfam" id="PF00582"/>
    </source>
</evidence>
<dbReference type="InterPro" id="IPR006016">
    <property type="entry name" value="UspA"/>
</dbReference>
<dbReference type="PANTHER" id="PTHR46268:SF6">
    <property type="entry name" value="UNIVERSAL STRESS PROTEIN UP12"/>
    <property type="match status" value="1"/>
</dbReference>
<evidence type="ECO:0000313" key="4">
    <source>
        <dbReference type="Proteomes" id="UP000465360"/>
    </source>
</evidence>
<dbReference type="InterPro" id="IPR006015">
    <property type="entry name" value="Universal_stress_UspA"/>
</dbReference>
<dbReference type="RefSeq" id="WP_163714790.1">
    <property type="nucleotide sequence ID" value="NZ_BLKZ01000001.1"/>
</dbReference>
<feature type="domain" description="UspA" evidence="2">
    <location>
        <begin position="10"/>
        <end position="140"/>
    </location>
</feature>
<sequence>MNEISTPPSIIVGIDGSRAAIQAALWAVDEAVSRDIPLRLLYAIEPEIAKVPPDRAARKLAIAENAVRYAFTALEASEKPVKIEVEVVQDRAITALIRASASAEMVCVGAVGLHHIRPDRMGSTAAALAVSAHCPVAIIRGDNRRTGRQARWVVVDAEGSGDTDVALEAAFEEAQLRNAPLRAVARSVNGDSDCRIEVALDRRLERCRQSHPDVRVESAALRCGLLTYLEKNGRSVQLVVVSARNREHVEQLVGPMGNSVLHGAGCSVLVVDHQHS</sequence>
<dbReference type="Proteomes" id="UP000465360">
    <property type="component" value="Unassembled WGS sequence"/>
</dbReference>